<organism evidence="1 2">
    <name type="scientific">Enterocloster bolteae</name>
    <dbReference type="NCBI Taxonomy" id="208479"/>
    <lineage>
        <taxon>Bacteria</taxon>
        <taxon>Bacillati</taxon>
        <taxon>Bacillota</taxon>
        <taxon>Clostridia</taxon>
        <taxon>Lachnospirales</taxon>
        <taxon>Lachnospiraceae</taxon>
        <taxon>Enterocloster</taxon>
    </lineage>
</organism>
<sequence length="75" mass="8804">MKSKKPSEWQKDSIRLLIEEAKIRNNFDDNELALYLGFCTSSFRERKANPQKLTIEKLQILLQLTGKEMKFVETA</sequence>
<dbReference type="Proteomes" id="UP000283975">
    <property type="component" value="Unassembled WGS sequence"/>
</dbReference>
<evidence type="ECO:0008006" key="3">
    <source>
        <dbReference type="Google" id="ProtNLM"/>
    </source>
</evidence>
<dbReference type="AlphaFoldDB" id="A0A414AEB3"/>
<protein>
    <recommendedName>
        <fullName evidence="3">XRE family transcriptional regulator</fullName>
    </recommendedName>
</protein>
<dbReference type="RefSeq" id="WP_002578845.1">
    <property type="nucleotide sequence ID" value="NZ_DBGCKW010000037.1"/>
</dbReference>
<gene>
    <name evidence="1" type="ORF">DW839_32235</name>
</gene>
<evidence type="ECO:0000313" key="1">
    <source>
        <dbReference type="EMBL" id="RHC45563.1"/>
    </source>
</evidence>
<reference evidence="1 2" key="1">
    <citation type="submission" date="2018-08" db="EMBL/GenBank/DDBJ databases">
        <title>A genome reference for cultivated species of the human gut microbiota.</title>
        <authorList>
            <person name="Zou Y."/>
            <person name="Xue W."/>
            <person name="Luo G."/>
        </authorList>
    </citation>
    <scope>NUCLEOTIDE SEQUENCE [LARGE SCALE GENOMIC DNA]</scope>
    <source>
        <strain evidence="1 2">AM35-14</strain>
    </source>
</reference>
<comment type="caution">
    <text evidence="1">The sequence shown here is derived from an EMBL/GenBank/DDBJ whole genome shotgun (WGS) entry which is preliminary data.</text>
</comment>
<name>A0A414AEB3_9FIRM</name>
<proteinExistence type="predicted"/>
<evidence type="ECO:0000313" key="2">
    <source>
        <dbReference type="Proteomes" id="UP000283975"/>
    </source>
</evidence>
<accession>A0A414AEB3</accession>
<dbReference type="EMBL" id="QSHZ01000073">
    <property type="protein sequence ID" value="RHC45563.1"/>
    <property type="molecule type" value="Genomic_DNA"/>
</dbReference>